<dbReference type="GO" id="GO:0015418">
    <property type="term" value="F:ABC-type quaternary ammonium compound transporting activity"/>
    <property type="evidence" value="ECO:0007669"/>
    <property type="project" value="UniProtKB-EC"/>
</dbReference>
<organism evidence="11 12">
    <name type="scientific">Arthrobacter subterraneus</name>
    <dbReference type="NCBI Taxonomy" id="335973"/>
    <lineage>
        <taxon>Bacteria</taxon>
        <taxon>Bacillati</taxon>
        <taxon>Actinomycetota</taxon>
        <taxon>Actinomycetes</taxon>
        <taxon>Micrococcales</taxon>
        <taxon>Micrococcaceae</taxon>
        <taxon>Arthrobacter</taxon>
    </lineage>
</organism>
<dbReference type="InterPro" id="IPR013611">
    <property type="entry name" value="Transp-assoc_OB_typ2"/>
</dbReference>
<dbReference type="Proteomes" id="UP000199258">
    <property type="component" value="Unassembled WGS sequence"/>
</dbReference>
<dbReference type="PANTHER" id="PTHR42781:SF4">
    <property type="entry name" value="SPERMIDINE_PUTRESCINE IMPORT ATP-BINDING PROTEIN POTA"/>
    <property type="match status" value="1"/>
</dbReference>
<evidence type="ECO:0000259" key="10">
    <source>
        <dbReference type="PROSITE" id="PS50893"/>
    </source>
</evidence>
<keyword evidence="7" id="KW-0406">Ion transport</keyword>
<dbReference type="GO" id="GO:0016887">
    <property type="term" value="F:ATP hydrolysis activity"/>
    <property type="evidence" value="ECO:0007669"/>
    <property type="project" value="InterPro"/>
</dbReference>
<evidence type="ECO:0000256" key="4">
    <source>
        <dbReference type="ARBA" id="ARBA00022741"/>
    </source>
</evidence>
<dbReference type="EC" id="7.6.2.9" evidence="9"/>
<keyword evidence="4" id="KW-0547">Nucleotide-binding</keyword>
<keyword evidence="1" id="KW-0813">Transport</keyword>
<evidence type="ECO:0000256" key="1">
    <source>
        <dbReference type="ARBA" id="ARBA00022448"/>
    </source>
</evidence>
<dbReference type="PROSITE" id="PS50893">
    <property type="entry name" value="ABC_TRANSPORTER_2"/>
    <property type="match status" value="1"/>
</dbReference>
<keyword evidence="3" id="KW-0410">Iron transport</keyword>
<dbReference type="InterPro" id="IPR015853">
    <property type="entry name" value="ABC_transpr_FbpC"/>
</dbReference>
<dbReference type="RefSeq" id="WP_090588018.1">
    <property type="nucleotide sequence ID" value="NZ_FNDT01000022.1"/>
</dbReference>
<dbReference type="Pfam" id="PF00005">
    <property type="entry name" value="ABC_tran"/>
    <property type="match status" value="1"/>
</dbReference>
<keyword evidence="12" id="KW-1185">Reference proteome</keyword>
<dbReference type="PANTHER" id="PTHR42781">
    <property type="entry name" value="SPERMIDINE/PUTRESCINE IMPORT ATP-BINDING PROTEIN POTA"/>
    <property type="match status" value="1"/>
</dbReference>
<evidence type="ECO:0000256" key="5">
    <source>
        <dbReference type="ARBA" id="ARBA00022840"/>
    </source>
</evidence>
<keyword evidence="5 11" id="KW-0067">ATP-binding</keyword>
<name>A0A1G8N885_9MICC</name>
<dbReference type="Pfam" id="PF08402">
    <property type="entry name" value="TOBE_2"/>
    <property type="match status" value="1"/>
</dbReference>
<evidence type="ECO:0000256" key="8">
    <source>
        <dbReference type="ARBA" id="ARBA00023136"/>
    </source>
</evidence>
<dbReference type="STRING" id="335973.SAMN04488693_12235"/>
<sequence length="358" mass="37423">MSSSLTFDRVSRMFGQSEVLSDVSLTVPARSLVALLGASGSGKSTLLRIASGLDAPSSGSVLVDGQDASAVPAENRGIAVVFQKPLLFPHLTVVDNVAFPARMAGVTRREARSQALEFLDLVQLGGFARRMPGQLSGGQEQRVSLARALAAQPRILLLDEPFSSLDSRLTDDMYELVGKIRAELEPTIVLVTHDRREASVLADTIAVLDEGTILQHGPVPELHYQPATRAVNRILGGLNEVPGHAAGGFHTSVLGRVRVQPGVPDGPALLVVRQEALRLIRNDDGGTSSGDEAPTGVVTEVKSMGAHVLVRVRVESAPGSGSTAVESIAVELAGAPALRAGDRVGVSLAGGQGWVVRA</sequence>
<protein>
    <recommendedName>
        <fullName evidence="9">ABC-type quaternary amine transporter</fullName>
        <ecNumber evidence="9">7.6.2.9</ecNumber>
    </recommendedName>
</protein>
<dbReference type="InterPro" id="IPR027417">
    <property type="entry name" value="P-loop_NTPase"/>
</dbReference>
<dbReference type="GO" id="GO:0043190">
    <property type="term" value="C:ATP-binding cassette (ABC) transporter complex"/>
    <property type="evidence" value="ECO:0007669"/>
    <property type="project" value="InterPro"/>
</dbReference>
<evidence type="ECO:0000256" key="6">
    <source>
        <dbReference type="ARBA" id="ARBA00023004"/>
    </source>
</evidence>
<evidence type="ECO:0000313" key="12">
    <source>
        <dbReference type="Proteomes" id="UP000199258"/>
    </source>
</evidence>
<evidence type="ECO:0000313" key="11">
    <source>
        <dbReference type="EMBL" id="SDI76501.1"/>
    </source>
</evidence>
<evidence type="ECO:0000256" key="9">
    <source>
        <dbReference type="ARBA" id="ARBA00066388"/>
    </source>
</evidence>
<dbReference type="OrthoDB" id="9802264at2"/>
<dbReference type="Gene3D" id="3.40.50.300">
    <property type="entry name" value="P-loop containing nucleotide triphosphate hydrolases"/>
    <property type="match status" value="1"/>
</dbReference>
<dbReference type="InterPro" id="IPR003439">
    <property type="entry name" value="ABC_transporter-like_ATP-bd"/>
</dbReference>
<dbReference type="InterPro" id="IPR008995">
    <property type="entry name" value="Mo/tungstate-bd_C_term_dom"/>
</dbReference>
<keyword evidence="2" id="KW-1003">Cell membrane</keyword>
<proteinExistence type="predicted"/>
<dbReference type="InterPro" id="IPR050093">
    <property type="entry name" value="ABC_SmlMolc_Importer"/>
</dbReference>
<feature type="domain" description="ABC transporter" evidence="10">
    <location>
        <begin position="5"/>
        <end position="235"/>
    </location>
</feature>
<keyword evidence="6" id="KW-0408">Iron</keyword>
<reference evidence="11 12" key="1">
    <citation type="submission" date="2016-10" db="EMBL/GenBank/DDBJ databases">
        <authorList>
            <person name="de Groot N.N."/>
        </authorList>
    </citation>
    <scope>NUCLEOTIDE SEQUENCE [LARGE SCALE GENOMIC DNA]</scope>
    <source>
        <strain evidence="11 12">NP_1H</strain>
    </source>
</reference>
<dbReference type="InterPro" id="IPR003593">
    <property type="entry name" value="AAA+_ATPase"/>
</dbReference>
<dbReference type="AlphaFoldDB" id="A0A1G8N885"/>
<accession>A0A1G8N885</accession>
<gene>
    <name evidence="11" type="ORF">SAMN04488693_12235</name>
</gene>
<dbReference type="FunFam" id="3.40.50.300:FF:000425">
    <property type="entry name" value="Probable ABC transporter, ATP-binding subunit"/>
    <property type="match status" value="1"/>
</dbReference>
<evidence type="ECO:0000256" key="3">
    <source>
        <dbReference type="ARBA" id="ARBA00022496"/>
    </source>
</evidence>
<dbReference type="EMBL" id="FNDT01000022">
    <property type="protein sequence ID" value="SDI76501.1"/>
    <property type="molecule type" value="Genomic_DNA"/>
</dbReference>
<evidence type="ECO:0000256" key="7">
    <source>
        <dbReference type="ARBA" id="ARBA00023065"/>
    </source>
</evidence>
<evidence type="ECO:0000256" key="2">
    <source>
        <dbReference type="ARBA" id="ARBA00022475"/>
    </source>
</evidence>
<dbReference type="SUPFAM" id="SSF50331">
    <property type="entry name" value="MOP-like"/>
    <property type="match status" value="1"/>
</dbReference>
<dbReference type="CDD" id="cd03259">
    <property type="entry name" value="ABC_Carb_Solutes_like"/>
    <property type="match status" value="1"/>
</dbReference>
<keyword evidence="8" id="KW-0472">Membrane</keyword>
<dbReference type="GO" id="GO:0005524">
    <property type="term" value="F:ATP binding"/>
    <property type="evidence" value="ECO:0007669"/>
    <property type="project" value="UniProtKB-KW"/>
</dbReference>
<dbReference type="SMART" id="SM00382">
    <property type="entry name" value="AAA"/>
    <property type="match status" value="1"/>
</dbReference>
<dbReference type="GO" id="GO:0015408">
    <property type="term" value="F:ABC-type ferric iron transporter activity"/>
    <property type="evidence" value="ECO:0007669"/>
    <property type="project" value="InterPro"/>
</dbReference>
<dbReference type="SUPFAM" id="SSF52540">
    <property type="entry name" value="P-loop containing nucleoside triphosphate hydrolases"/>
    <property type="match status" value="1"/>
</dbReference>